<comment type="catalytic activity">
    <reaction evidence="4">
        <text>dTTP + H2O = dTMP + diphosphate + H(+)</text>
        <dbReference type="Rhea" id="RHEA:28534"/>
        <dbReference type="ChEBI" id="CHEBI:15377"/>
        <dbReference type="ChEBI" id="CHEBI:15378"/>
        <dbReference type="ChEBI" id="CHEBI:33019"/>
        <dbReference type="ChEBI" id="CHEBI:37568"/>
        <dbReference type="ChEBI" id="CHEBI:63528"/>
        <dbReference type="EC" id="3.6.1.9"/>
    </reaction>
</comment>
<dbReference type="EMBL" id="CP001843">
    <property type="protein sequence ID" value="AEF85524.1"/>
    <property type="molecule type" value="Genomic_DNA"/>
</dbReference>
<feature type="site" description="Important for substrate specificity" evidence="4">
    <location>
        <position position="73"/>
    </location>
</feature>
<dbReference type="GO" id="GO:0005737">
    <property type="term" value="C:cytoplasm"/>
    <property type="evidence" value="ECO:0007669"/>
    <property type="project" value="UniProtKB-SubCell"/>
</dbReference>
<comment type="caution">
    <text evidence="4">Lacks conserved residue(s) required for the propagation of feature annotation.</text>
</comment>
<comment type="subcellular location">
    <subcellularLocation>
        <location evidence="4">Cytoplasm</location>
    </subcellularLocation>
</comment>
<comment type="catalytic activity">
    <reaction evidence="4">
        <text>UTP + H2O = UMP + diphosphate + H(+)</text>
        <dbReference type="Rhea" id="RHEA:29395"/>
        <dbReference type="ChEBI" id="CHEBI:15377"/>
        <dbReference type="ChEBI" id="CHEBI:15378"/>
        <dbReference type="ChEBI" id="CHEBI:33019"/>
        <dbReference type="ChEBI" id="CHEBI:46398"/>
        <dbReference type="ChEBI" id="CHEBI:57865"/>
        <dbReference type="EC" id="3.6.1.9"/>
    </reaction>
</comment>
<dbReference type="SUPFAM" id="SSF52972">
    <property type="entry name" value="ITPase-like"/>
    <property type="match status" value="1"/>
</dbReference>
<comment type="similarity">
    <text evidence="4">Belongs to the Maf family. YhdE subfamily.</text>
</comment>
<feature type="site" description="Important for substrate specificity" evidence="4">
    <location>
        <position position="157"/>
    </location>
</feature>
<dbReference type="InterPro" id="IPR003697">
    <property type="entry name" value="Maf-like"/>
</dbReference>
<gene>
    <name evidence="5" type="primary">maf</name>
    <name evidence="5" type="ordered locus">TREPR_2669</name>
</gene>
<dbReference type="KEGG" id="tpi:TREPR_2669"/>
<feature type="site" description="Important for substrate specificity" evidence="4">
    <location>
        <position position="12"/>
    </location>
</feature>
<dbReference type="RefSeq" id="WP_015707557.1">
    <property type="nucleotide sequence ID" value="NC_015578.1"/>
</dbReference>
<comment type="cofactor">
    <cofactor evidence="1 4">
        <name>a divalent metal cation</name>
        <dbReference type="ChEBI" id="CHEBI:60240"/>
    </cofactor>
</comment>
<dbReference type="GO" id="GO:0036218">
    <property type="term" value="F:dTTP diphosphatase activity"/>
    <property type="evidence" value="ECO:0007669"/>
    <property type="project" value="RHEA"/>
</dbReference>
<dbReference type="InterPro" id="IPR029001">
    <property type="entry name" value="ITPase-like_fam"/>
</dbReference>
<keyword evidence="6" id="KW-1185">Reference proteome</keyword>
<sequence length="195" mass="21860">MEPIILASGSLRRQEYFKLLGLPFSIMPAHIDEIPERGLEPRKQAENFAVQKVNRIIELLSARLPGWIFGADTLISVDGDVYGKPADREDARRMLNRLRGREHEVVTAMALYNGKEKTLDCRSVVSTLSFAPLSDEEIEWYINTGEWQGAAGAYKIQGLAECFVTGIKGSYSGIVGLPMHEFYVMLKENGYPYGD</sequence>
<dbReference type="PIRSF" id="PIRSF006305">
    <property type="entry name" value="Maf"/>
    <property type="match status" value="1"/>
</dbReference>
<accession>F5YR66</accession>
<dbReference type="HAMAP" id="MF_00528">
    <property type="entry name" value="Maf"/>
    <property type="match status" value="1"/>
</dbReference>
<dbReference type="CDD" id="cd00555">
    <property type="entry name" value="Maf"/>
    <property type="match status" value="1"/>
</dbReference>
<dbReference type="PANTHER" id="PTHR43213:SF5">
    <property type="entry name" value="BIFUNCTIONAL DTTP_UTP PYROPHOSPHATASE_METHYLTRANSFERASE PROTEIN-RELATED"/>
    <property type="match status" value="1"/>
</dbReference>
<dbReference type="eggNOG" id="COG0424">
    <property type="taxonomic scope" value="Bacteria"/>
</dbReference>
<keyword evidence="2 4" id="KW-0378">Hydrolase</keyword>
<dbReference type="AlphaFoldDB" id="F5YR66"/>
<evidence type="ECO:0000313" key="6">
    <source>
        <dbReference type="Proteomes" id="UP000009223"/>
    </source>
</evidence>
<name>F5YR66_TREPZ</name>
<dbReference type="HOGENOM" id="CLU_040416_2_0_12"/>
<dbReference type="PANTHER" id="PTHR43213">
    <property type="entry name" value="BIFUNCTIONAL DTTP/UTP PYROPHOSPHATASE/METHYLTRANSFERASE PROTEIN-RELATED"/>
    <property type="match status" value="1"/>
</dbReference>
<dbReference type="GO" id="GO:0009117">
    <property type="term" value="P:nucleotide metabolic process"/>
    <property type="evidence" value="ECO:0007669"/>
    <property type="project" value="UniProtKB-KW"/>
</dbReference>
<dbReference type="Proteomes" id="UP000009223">
    <property type="component" value="Chromosome"/>
</dbReference>
<evidence type="ECO:0000256" key="4">
    <source>
        <dbReference type="HAMAP-Rule" id="MF_00528"/>
    </source>
</evidence>
<dbReference type="Pfam" id="PF02545">
    <property type="entry name" value="Maf"/>
    <property type="match status" value="1"/>
</dbReference>
<organism evidence="5 6">
    <name type="scientific">Treponema primitia (strain ATCC BAA-887 / DSM 12427 / ZAS-2)</name>
    <dbReference type="NCBI Taxonomy" id="545694"/>
    <lineage>
        <taxon>Bacteria</taxon>
        <taxon>Pseudomonadati</taxon>
        <taxon>Spirochaetota</taxon>
        <taxon>Spirochaetia</taxon>
        <taxon>Spirochaetales</taxon>
        <taxon>Treponemataceae</taxon>
        <taxon>Treponema</taxon>
    </lineage>
</organism>
<reference evidence="6" key="1">
    <citation type="submission" date="2009-12" db="EMBL/GenBank/DDBJ databases">
        <title>Complete sequence of Treponema primitia strain ZAS-2.</title>
        <authorList>
            <person name="Tetu S.G."/>
            <person name="Matson E."/>
            <person name="Ren Q."/>
            <person name="Seshadri R."/>
            <person name="Elbourne L."/>
            <person name="Hassan K.A."/>
            <person name="Durkin A."/>
            <person name="Radune D."/>
            <person name="Mohamoud Y."/>
            <person name="Shay R."/>
            <person name="Jin S."/>
            <person name="Zhang X."/>
            <person name="Lucey K."/>
            <person name="Ballor N.R."/>
            <person name="Ottesen E."/>
            <person name="Rosenthal R."/>
            <person name="Allen A."/>
            <person name="Leadbetter J.R."/>
            <person name="Paulsen I.T."/>
        </authorList>
    </citation>
    <scope>NUCLEOTIDE SEQUENCE [LARGE SCALE GENOMIC DNA]</scope>
    <source>
        <strain evidence="6">ATCC BAA-887 / DSM 12427 / ZAS-2</strain>
    </source>
</reference>
<feature type="active site" description="Proton acceptor" evidence="4">
    <location>
        <position position="72"/>
    </location>
</feature>
<keyword evidence="3 4" id="KW-0546">Nucleotide metabolism</keyword>
<dbReference type="GO" id="GO:0036221">
    <property type="term" value="F:UTP diphosphatase activity"/>
    <property type="evidence" value="ECO:0007669"/>
    <property type="project" value="RHEA"/>
</dbReference>
<evidence type="ECO:0000256" key="2">
    <source>
        <dbReference type="ARBA" id="ARBA00022801"/>
    </source>
</evidence>
<dbReference type="OrthoDB" id="9807767at2"/>
<evidence type="ECO:0000256" key="1">
    <source>
        <dbReference type="ARBA" id="ARBA00001968"/>
    </source>
</evidence>
<dbReference type="NCBIfam" id="TIGR00172">
    <property type="entry name" value="maf"/>
    <property type="match status" value="1"/>
</dbReference>
<protein>
    <recommendedName>
        <fullName evidence="4">dTTP/UTP pyrophosphatase</fullName>
        <shortName evidence="4">dTTPase/UTPase</shortName>
        <ecNumber evidence="4">3.6.1.9</ecNumber>
    </recommendedName>
    <alternativeName>
        <fullName evidence="4">Nucleoside triphosphate pyrophosphatase</fullName>
    </alternativeName>
    <alternativeName>
        <fullName evidence="4">Nucleotide pyrophosphatase</fullName>
        <shortName evidence="4">Nucleotide PPase</shortName>
    </alternativeName>
</protein>
<comment type="function">
    <text evidence="4">Nucleoside triphosphate pyrophosphatase that hydrolyzes dTTP and UTP. May have a dual role in cell division arrest and in preventing the incorporation of modified nucleotides into cellular nucleic acids.</text>
</comment>
<dbReference type="EC" id="3.6.1.9" evidence="4"/>
<evidence type="ECO:0000313" key="5">
    <source>
        <dbReference type="EMBL" id="AEF85524.1"/>
    </source>
</evidence>
<proteinExistence type="inferred from homology"/>
<dbReference type="STRING" id="545694.TREPR_2669"/>
<reference evidence="5 6" key="2">
    <citation type="journal article" date="2011" name="ISME J.">
        <title>RNA-seq reveals cooperative metabolic interactions between two termite-gut spirochete species in co-culture.</title>
        <authorList>
            <person name="Rosenthal A.Z."/>
            <person name="Matson E.G."/>
            <person name="Eldar A."/>
            <person name="Leadbetter J.R."/>
        </authorList>
    </citation>
    <scope>NUCLEOTIDE SEQUENCE [LARGE SCALE GENOMIC DNA]</scope>
    <source>
        <strain evidence="6">ATCC BAA-887 / DSM 12427 / ZAS-2</strain>
    </source>
</reference>
<keyword evidence="4" id="KW-0963">Cytoplasm</keyword>
<dbReference type="Gene3D" id="3.90.950.10">
    <property type="match status" value="1"/>
</dbReference>
<evidence type="ECO:0000256" key="3">
    <source>
        <dbReference type="ARBA" id="ARBA00023080"/>
    </source>
</evidence>